<reference evidence="2 3" key="1">
    <citation type="submission" date="2018-10" db="EMBL/GenBank/DDBJ databases">
        <title>Genome sequence of Verticillium nonalfalfae VnAa140.</title>
        <authorList>
            <person name="Stajich J.E."/>
            <person name="Kasson M.T."/>
        </authorList>
    </citation>
    <scope>NUCLEOTIDE SEQUENCE [LARGE SCALE GENOMIC DNA]</scope>
    <source>
        <strain evidence="2 3">VnAa140</strain>
    </source>
</reference>
<dbReference type="Proteomes" id="UP000267145">
    <property type="component" value="Unassembled WGS sequence"/>
</dbReference>
<evidence type="ECO:0000313" key="3">
    <source>
        <dbReference type="Proteomes" id="UP000267145"/>
    </source>
</evidence>
<dbReference type="STRING" id="1051616.A0A3M9YB51"/>
<evidence type="ECO:0000256" key="1">
    <source>
        <dbReference type="SAM" id="Phobius"/>
    </source>
</evidence>
<sequence length="205" mass="22698">MHFSGAPRLGLELDSQRVLLNETIRKQHRGETMARMALKAVRASVCHSNTSRVSSCAGFSSLRCTTPRVVLSPARFTILPQTAKRHLQSQVFWLPPLMFVGLLGSLWIWKCMMMVVFQNKIIYMPGLPPNARRERIEDYARQCGGISWQARRIRAADGTDLAVCMTSVECDGSKAGASSLAAGRGLATPVYILYFQGLSHSIRNG</sequence>
<keyword evidence="1" id="KW-1133">Transmembrane helix</keyword>
<keyword evidence="1" id="KW-0812">Transmembrane</keyword>
<comment type="caution">
    <text evidence="2">The sequence shown here is derived from an EMBL/GenBank/DDBJ whole genome shotgun (WGS) entry which is preliminary data.</text>
</comment>
<accession>A0A3M9YB51</accession>
<feature type="transmembrane region" description="Helical" evidence="1">
    <location>
        <begin position="91"/>
        <end position="109"/>
    </location>
</feature>
<dbReference type="EMBL" id="RBVV01000037">
    <property type="protein sequence ID" value="RNJ57679.1"/>
    <property type="molecule type" value="Genomic_DNA"/>
</dbReference>
<protein>
    <submittedName>
        <fullName evidence="2">Uncharacterized protein</fullName>
    </submittedName>
</protein>
<keyword evidence="1" id="KW-0472">Membrane</keyword>
<dbReference type="AlphaFoldDB" id="A0A3M9YB51"/>
<keyword evidence="3" id="KW-1185">Reference proteome</keyword>
<name>A0A3M9YB51_9PEZI</name>
<dbReference type="GeneID" id="39609450"/>
<organism evidence="2 3">
    <name type="scientific">Verticillium nonalfalfae</name>
    <dbReference type="NCBI Taxonomy" id="1051616"/>
    <lineage>
        <taxon>Eukaryota</taxon>
        <taxon>Fungi</taxon>
        <taxon>Dikarya</taxon>
        <taxon>Ascomycota</taxon>
        <taxon>Pezizomycotina</taxon>
        <taxon>Sordariomycetes</taxon>
        <taxon>Hypocreomycetidae</taxon>
        <taxon>Glomerellales</taxon>
        <taxon>Plectosphaerellaceae</taxon>
        <taxon>Verticillium</taxon>
    </lineage>
</organism>
<evidence type="ECO:0000313" key="2">
    <source>
        <dbReference type="EMBL" id="RNJ57679.1"/>
    </source>
</evidence>
<dbReference type="RefSeq" id="XP_028495837.1">
    <property type="nucleotide sequence ID" value="XM_028639910.1"/>
</dbReference>
<proteinExistence type="predicted"/>
<gene>
    <name evidence="2" type="ORF">D7B24_005761</name>
</gene>